<proteinExistence type="predicted"/>
<gene>
    <name evidence="1" type="ORF">IAC79_06570</name>
</gene>
<dbReference type="Proteomes" id="UP000886845">
    <property type="component" value="Unassembled WGS sequence"/>
</dbReference>
<dbReference type="EMBL" id="DVOR01000212">
    <property type="protein sequence ID" value="HIV09758.1"/>
    <property type="molecule type" value="Genomic_DNA"/>
</dbReference>
<comment type="caution">
    <text evidence="1">The sequence shown here is derived from an EMBL/GenBank/DDBJ whole genome shotgun (WGS) entry which is preliminary data.</text>
</comment>
<reference evidence="1" key="1">
    <citation type="submission" date="2020-10" db="EMBL/GenBank/DDBJ databases">
        <authorList>
            <person name="Gilroy R."/>
        </authorList>
    </citation>
    <scope>NUCLEOTIDE SEQUENCE</scope>
    <source>
        <strain evidence="1">35461</strain>
    </source>
</reference>
<organism evidence="1 2">
    <name type="scientific">Candidatus Spyradenecus faecavium</name>
    <dbReference type="NCBI Taxonomy" id="2840947"/>
    <lineage>
        <taxon>Bacteria</taxon>
        <taxon>Pseudomonadati</taxon>
        <taxon>Lentisphaerota</taxon>
        <taxon>Lentisphaeria</taxon>
        <taxon>Lentisphaerales</taxon>
        <taxon>Lentisphaeraceae</taxon>
        <taxon>Lentisphaeraceae incertae sedis</taxon>
        <taxon>Candidatus Spyradenecus</taxon>
    </lineage>
</organism>
<protein>
    <submittedName>
        <fullName evidence="1">Uncharacterized protein</fullName>
    </submittedName>
</protein>
<evidence type="ECO:0000313" key="2">
    <source>
        <dbReference type="Proteomes" id="UP000886845"/>
    </source>
</evidence>
<name>A0A9D1NNQ1_9BACT</name>
<accession>A0A9D1NNQ1</accession>
<sequence>MTKREIILVRNALRALDGAGPAGLGREALAEQAGTFAETILSRAEAQGLERLLLGRGWAERFEDSLTGNLRFILTDRGRLALGAL</sequence>
<evidence type="ECO:0000313" key="1">
    <source>
        <dbReference type="EMBL" id="HIV09758.1"/>
    </source>
</evidence>
<dbReference type="AlphaFoldDB" id="A0A9D1NNQ1"/>
<reference evidence="1" key="2">
    <citation type="journal article" date="2021" name="PeerJ">
        <title>Extensive microbial diversity within the chicken gut microbiome revealed by metagenomics and culture.</title>
        <authorList>
            <person name="Gilroy R."/>
            <person name="Ravi A."/>
            <person name="Getino M."/>
            <person name="Pursley I."/>
            <person name="Horton D.L."/>
            <person name="Alikhan N.F."/>
            <person name="Baker D."/>
            <person name="Gharbi K."/>
            <person name="Hall N."/>
            <person name="Watson M."/>
            <person name="Adriaenssens E.M."/>
            <person name="Foster-Nyarko E."/>
            <person name="Jarju S."/>
            <person name="Secka A."/>
            <person name="Antonio M."/>
            <person name="Oren A."/>
            <person name="Chaudhuri R.R."/>
            <person name="La Ragione R."/>
            <person name="Hildebrand F."/>
            <person name="Pallen M.J."/>
        </authorList>
    </citation>
    <scope>NUCLEOTIDE SEQUENCE</scope>
    <source>
        <strain evidence="1">35461</strain>
    </source>
</reference>